<evidence type="ECO:0000256" key="5">
    <source>
        <dbReference type="ARBA" id="ARBA00022777"/>
    </source>
</evidence>
<dbReference type="PANTHER" id="PTHR32309">
    <property type="entry name" value="TYROSINE-PROTEIN KINASE"/>
    <property type="match status" value="1"/>
</dbReference>
<comment type="similarity">
    <text evidence="1">Belongs to the CpsD/CapB family.</text>
</comment>
<evidence type="ECO:0000256" key="8">
    <source>
        <dbReference type="ARBA" id="ARBA00051245"/>
    </source>
</evidence>
<dbReference type="GO" id="GO:0005524">
    <property type="term" value="F:ATP binding"/>
    <property type="evidence" value="ECO:0007669"/>
    <property type="project" value="UniProtKB-KW"/>
</dbReference>
<dbReference type="Gene3D" id="3.40.50.300">
    <property type="entry name" value="P-loop containing nucleotide triphosphate hydrolases"/>
    <property type="match status" value="1"/>
</dbReference>
<evidence type="ECO:0000313" key="13">
    <source>
        <dbReference type="EMBL" id="CAB4745514.1"/>
    </source>
</evidence>
<dbReference type="SUPFAM" id="SSF52540">
    <property type="entry name" value="P-loop containing nucleoside triphosphate hydrolases"/>
    <property type="match status" value="1"/>
</dbReference>
<keyword evidence="3" id="KW-0808">Transferase</keyword>
<dbReference type="Pfam" id="PF13614">
    <property type="entry name" value="AAA_31"/>
    <property type="match status" value="1"/>
</dbReference>
<dbReference type="EMBL" id="CAFAAV010000212">
    <property type="protein sequence ID" value="CAB4832773.1"/>
    <property type="molecule type" value="Genomic_DNA"/>
</dbReference>
<dbReference type="CDD" id="cd05387">
    <property type="entry name" value="BY-kinase"/>
    <property type="match status" value="1"/>
</dbReference>
<dbReference type="EMBL" id="CAESGF010000032">
    <property type="protein sequence ID" value="CAB4365452.1"/>
    <property type="molecule type" value="Genomic_DNA"/>
</dbReference>
<keyword evidence="6" id="KW-0067">ATP-binding</keyword>
<proteinExistence type="inferred from homology"/>
<comment type="catalytic activity">
    <reaction evidence="8">
        <text>L-tyrosyl-[protein] + ATP = O-phospho-L-tyrosyl-[protein] + ADP + H(+)</text>
        <dbReference type="Rhea" id="RHEA:10596"/>
        <dbReference type="Rhea" id="RHEA-COMP:10136"/>
        <dbReference type="Rhea" id="RHEA-COMP:20101"/>
        <dbReference type="ChEBI" id="CHEBI:15378"/>
        <dbReference type="ChEBI" id="CHEBI:30616"/>
        <dbReference type="ChEBI" id="CHEBI:46858"/>
        <dbReference type="ChEBI" id="CHEBI:61978"/>
        <dbReference type="ChEBI" id="CHEBI:456216"/>
        <dbReference type="EC" id="2.7.10.2"/>
    </reaction>
</comment>
<organism evidence="12">
    <name type="scientific">freshwater metagenome</name>
    <dbReference type="NCBI Taxonomy" id="449393"/>
    <lineage>
        <taxon>unclassified sequences</taxon>
        <taxon>metagenomes</taxon>
        <taxon>ecological metagenomes</taxon>
    </lineage>
</organism>
<keyword evidence="10" id="KW-0472">Membrane</keyword>
<feature type="domain" description="AAA" evidence="11">
    <location>
        <begin position="331"/>
        <end position="468"/>
    </location>
</feature>
<dbReference type="InterPro" id="IPR027417">
    <property type="entry name" value="P-loop_NTPase"/>
</dbReference>
<evidence type="ECO:0000256" key="2">
    <source>
        <dbReference type="ARBA" id="ARBA00011903"/>
    </source>
</evidence>
<dbReference type="InterPro" id="IPR005702">
    <property type="entry name" value="Wzc-like_C"/>
</dbReference>
<keyword evidence="9" id="KW-0175">Coiled coil</keyword>
<feature type="transmembrane region" description="Helical" evidence="10">
    <location>
        <begin position="242"/>
        <end position="262"/>
    </location>
</feature>
<evidence type="ECO:0000313" key="14">
    <source>
        <dbReference type="EMBL" id="CAB4832773.1"/>
    </source>
</evidence>
<dbReference type="GO" id="GO:0042802">
    <property type="term" value="F:identical protein binding"/>
    <property type="evidence" value="ECO:0007669"/>
    <property type="project" value="UniProtKB-ARBA"/>
</dbReference>
<feature type="coiled-coil region" evidence="9">
    <location>
        <begin position="153"/>
        <end position="180"/>
    </location>
</feature>
<dbReference type="InterPro" id="IPR050445">
    <property type="entry name" value="Bact_polysacc_biosynth/exp"/>
</dbReference>
<evidence type="ECO:0000313" key="15">
    <source>
        <dbReference type="EMBL" id="CAB4847716.1"/>
    </source>
</evidence>
<evidence type="ECO:0000256" key="1">
    <source>
        <dbReference type="ARBA" id="ARBA00007316"/>
    </source>
</evidence>
<dbReference type="AlphaFoldDB" id="A0A6J6AB74"/>
<sequence>MHVPMEPQLTPARTLGDYLSAVWRRKYLALSTTVLCACLAAGWSVTQTSVYRASTEVVIDVSRNTSLFGPVAGAGDARRRLLNEIAIVTGVEVRLGVQQQLHLSSPPPRAKFNTSTTSDVVTFFVESPDAQLAADVANAYIEQYNIYTAKISADTLAGAVDSLQQQIDDLQKQIETLDHSIAASGNDDDSTREAQRRELLAQQADFRHTLEQQQIDARLDTPGAKVVHPAETPGTPVRPTPIATTGLGLAIGALLGVALALIRQRLATTVDRPEDLVTLGIAAPLLTVVPVTSSTGDRPLATTDPTNDAVEAYRWLRTSVQFAGTDRNLKVLQVTSAMPGEGKTTTTANLAIVLANAGALVLIVDGDLRRPRIHTMFGLSGEAGLVDALVGRNPLELVRHTLDGPDVLPAGRSPYNSSELLSSRRMGEVLHELAAIYDFVIIDTPPVLPVSESLAVSRHADGTILVVRSGRTRSQQLQRTLGEFDRIGSPVLGIVLNGLDRKHTRYGYGAYGYDASK</sequence>
<keyword evidence="10" id="KW-0812">Transmembrane</keyword>
<evidence type="ECO:0000259" key="11">
    <source>
        <dbReference type="Pfam" id="PF13614"/>
    </source>
</evidence>
<dbReference type="PANTHER" id="PTHR32309:SF13">
    <property type="entry name" value="FERRIC ENTEROBACTIN TRANSPORT PROTEIN FEPE"/>
    <property type="match status" value="1"/>
</dbReference>
<accession>A0A6J6AB74</accession>
<dbReference type="FunFam" id="3.40.50.300:FF:000527">
    <property type="entry name" value="Tyrosine-protein kinase etk"/>
    <property type="match status" value="1"/>
</dbReference>
<evidence type="ECO:0000256" key="3">
    <source>
        <dbReference type="ARBA" id="ARBA00022679"/>
    </source>
</evidence>
<reference evidence="12" key="1">
    <citation type="submission" date="2020-05" db="EMBL/GenBank/DDBJ databases">
        <authorList>
            <person name="Chiriac C."/>
            <person name="Salcher M."/>
            <person name="Ghai R."/>
            <person name="Kavagutti S V."/>
        </authorList>
    </citation>
    <scope>NUCLEOTIDE SEQUENCE</scope>
</reference>
<evidence type="ECO:0000313" key="12">
    <source>
        <dbReference type="EMBL" id="CAB4365452.1"/>
    </source>
</evidence>
<dbReference type="EMBL" id="CAFBIY010000019">
    <property type="protein sequence ID" value="CAB4847716.1"/>
    <property type="molecule type" value="Genomic_DNA"/>
</dbReference>
<keyword evidence="10" id="KW-1133">Transmembrane helix</keyword>
<evidence type="ECO:0000256" key="10">
    <source>
        <dbReference type="SAM" id="Phobius"/>
    </source>
</evidence>
<dbReference type="GO" id="GO:0004713">
    <property type="term" value="F:protein tyrosine kinase activity"/>
    <property type="evidence" value="ECO:0007669"/>
    <property type="project" value="UniProtKB-KW"/>
</dbReference>
<evidence type="ECO:0000256" key="6">
    <source>
        <dbReference type="ARBA" id="ARBA00022840"/>
    </source>
</evidence>
<dbReference type="InterPro" id="IPR025669">
    <property type="entry name" value="AAA_dom"/>
</dbReference>
<protein>
    <recommendedName>
        <fullName evidence="2">non-specific protein-tyrosine kinase</fullName>
        <ecNumber evidence="2">2.7.10.2</ecNumber>
    </recommendedName>
</protein>
<keyword evidence="7" id="KW-0829">Tyrosine-protein kinase</keyword>
<dbReference type="EC" id="2.7.10.2" evidence="2"/>
<evidence type="ECO:0000256" key="9">
    <source>
        <dbReference type="SAM" id="Coils"/>
    </source>
</evidence>
<evidence type="ECO:0000256" key="7">
    <source>
        <dbReference type="ARBA" id="ARBA00023137"/>
    </source>
</evidence>
<dbReference type="NCBIfam" id="TIGR01007">
    <property type="entry name" value="eps_fam"/>
    <property type="match status" value="1"/>
</dbReference>
<dbReference type="EMBL" id="CAEZYF010000032">
    <property type="protein sequence ID" value="CAB4745514.1"/>
    <property type="molecule type" value="Genomic_DNA"/>
</dbReference>
<name>A0A6J6AB74_9ZZZZ</name>
<keyword evidence="4" id="KW-0547">Nucleotide-binding</keyword>
<dbReference type="GO" id="GO:0005886">
    <property type="term" value="C:plasma membrane"/>
    <property type="evidence" value="ECO:0007669"/>
    <property type="project" value="UniProtKB-ARBA"/>
</dbReference>
<keyword evidence="5" id="KW-0418">Kinase</keyword>
<evidence type="ECO:0000313" key="16">
    <source>
        <dbReference type="EMBL" id="CAB4956785.1"/>
    </source>
</evidence>
<gene>
    <name evidence="13" type="ORF">UFOPK2656_03203</name>
    <name evidence="14" type="ORF">UFOPK3099_02257</name>
    <name evidence="15" type="ORF">UFOPK3267_00539</name>
    <name evidence="16" type="ORF">UFOPK3651_03237</name>
    <name evidence="12" type="ORF">UFOPK4189_03197</name>
</gene>
<evidence type="ECO:0000256" key="4">
    <source>
        <dbReference type="ARBA" id="ARBA00022741"/>
    </source>
</evidence>
<dbReference type="EMBL" id="CAFBMT010000033">
    <property type="protein sequence ID" value="CAB4956785.1"/>
    <property type="molecule type" value="Genomic_DNA"/>
</dbReference>